<gene>
    <name evidence="1" type="ORF">J0895_03885</name>
</gene>
<proteinExistence type="predicted"/>
<organism evidence="1 2">
    <name type="scientific">Phormidium pseudopriestleyi FRX01</name>
    <dbReference type="NCBI Taxonomy" id="1759528"/>
    <lineage>
        <taxon>Bacteria</taxon>
        <taxon>Bacillati</taxon>
        <taxon>Cyanobacteriota</taxon>
        <taxon>Cyanophyceae</taxon>
        <taxon>Oscillatoriophycideae</taxon>
        <taxon>Oscillatoriales</taxon>
        <taxon>Oscillatoriaceae</taxon>
        <taxon>Phormidium</taxon>
    </lineage>
</organism>
<accession>A0ABS3FMD0</accession>
<protein>
    <submittedName>
        <fullName evidence="1">Uncharacterized protein</fullName>
    </submittedName>
</protein>
<evidence type="ECO:0000313" key="1">
    <source>
        <dbReference type="EMBL" id="MBO0348255.1"/>
    </source>
</evidence>
<reference evidence="1 2" key="1">
    <citation type="submission" date="2021-03" db="EMBL/GenBank/DDBJ databases">
        <title>Metabolic Capacity of the Antarctic Cyanobacterium Phormidium pseudopriestleyi that Sustains Oxygenic Photosynthesis in the Presence of Hydrogen Sulfide.</title>
        <authorList>
            <person name="Lumian J.E."/>
            <person name="Jungblut A.D."/>
            <person name="Dillon M.L."/>
            <person name="Hawes I."/>
            <person name="Doran P.T."/>
            <person name="Mackey T.J."/>
            <person name="Dick G.J."/>
            <person name="Grettenberger C.L."/>
            <person name="Sumner D.Y."/>
        </authorList>
    </citation>
    <scope>NUCLEOTIDE SEQUENCE [LARGE SCALE GENOMIC DNA]</scope>
    <source>
        <strain evidence="1 2">FRX01</strain>
    </source>
</reference>
<sequence length="106" mass="11547">MARGSFATMQAQSSTEVTFYYENGHTDSFKVPVPGPQFQQQLPQLLAQPWITLHLLDNTVMVSTAKVIKVEINPPVPELQGPGVINNGERVTTMQRGAAGRLPQSG</sequence>
<evidence type="ECO:0000313" key="2">
    <source>
        <dbReference type="Proteomes" id="UP000664844"/>
    </source>
</evidence>
<dbReference type="Proteomes" id="UP000664844">
    <property type="component" value="Unassembled WGS sequence"/>
</dbReference>
<keyword evidence="2" id="KW-1185">Reference proteome</keyword>
<comment type="caution">
    <text evidence="1">The sequence shown here is derived from an EMBL/GenBank/DDBJ whole genome shotgun (WGS) entry which is preliminary data.</text>
</comment>
<name>A0ABS3FMD0_9CYAN</name>
<dbReference type="RefSeq" id="WP_207086811.1">
    <property type="nucleotide sequence ID" value="NZ_JAFLQW010000094.1"/>
</dbReference>
<dbReference type="EMBL" id="JAFLQW010000094">
    <property type="protein sequence ID" value="MBO0348255.1"/>
    <property type="molecule type" value="Genomic_DNA"/>
</dbReference>